<dbReference type="RefSeq" id="WP_126757374.1">
    <property type="nucleotide sequence ID" value="NZ_PIPQ01000003.1"/>
</dbReference>
<dbReference type="CDD" id="cd00118">
    <property type="entry name" value="LysM"/>
    <property type="match status" value="3"/>
</dbReference>
<proteinExistence type="predicted"/>
<dbReference type="InterPro" id="IPR008258">
    <property type="entry name" value="Transglycosylase_SLT_dom_1"/>
</dbReference>
<dbReference type="PROSITE" id="PS51257">
    <property type="entry name" value="PROKAR_LIPOPROTEIN"/>
    <property type="match status" value="1"/>
</dbReference>
<comment type="caution">
    <text evidence="3">The sequence shown here is derived from an EMBL/GenBank/DDBJ whole genome shotgun (WGS) entry which is preliminary data.</text>
</comment>
<dbReference type="EMBL" id="PIPQ01000003">
    <property type="protein sequence ID" value="RUO40498.1"/>
    <property type="molecule type" value="Genomic_DNA"/>
</dbReference>
<dbReference type="SUPFAM" id="SSF53955">
    <property type="entry name" value="Lysozyme-like"/>
    <property type="match status" value="1"/>
</dbReference>
<protein>
    <submittedName>
        <fullName evidence="3">Lytic transglycosylase</fullName>
    </submittedName>
</protein>
<dbReference type="PROSITE" id="PS51782">
    <property type="entry name" value="LYSM"/>
    <property type="match status" value="3"/>
</dbReference>
<evidence type="ECO:0000256" key="1">
    <source>
        <dbReference type="SAM" id="SignalP"/>
    </source>
</evidence>
<dbReference type="AlphaFoldDB" id="A0A432X218"/>
<dbReference type="Proteomes" id="UP000286976">
    <property type="component" value="Unassembled WGS sequence"/>
</dbReference>
<feature type="domain" description="LysM" evidence="2">
    <location>
        <begin position="479"/>
        <end position="523"/>
    </location>
</feature>
<accession>A0A432X218</accession>
<keyword evidence="1" id="KW-0732">Signal</keyword>
<feature type="domain" description="LysM" evidence="2">
    <location>
        <begin position="344"/>
        <end position="387"/>
    </location>
</feature>
<dbReference type="Gene3D" id="3.10.350.10">
    <property type="entry name" value="LysM domain"/>
    <property type="match status" value="3"/>
</dbReference>
<reference evidence="3 4" key="1">
    <citation type="journal article" date="2011" name="Front. Microbiol.">
        <title>Genomic signatures of strain selection and enhancement in Bacillus atrophaeus var. globigii, a historical biowarfare simulant.</title>
        <authorList>
            <person name="Gibbons H.S."/>
            <person name="Broomall S.M."/>
            <person name="McNew L.A."/>
            <person name="Daligault H."/>
            <person name="Chapman C."/>
            <person name="Bruce D."/>
            <person name="Karavis M."/>
            <person name="Krepps M."/>
            <person name="McGregor P.A."/>
            <person name="Hong C."/>
            <person name="Park K.H."/>
            <person name="Akmal A."/>
            <person name="Feldman A."/>
            <person name="Lin J.S."/>
            <person name="Chang W.E."/>
            <person name="Higgs B.W."/>
            <person name="Demirev P."/>
            <person name="Lindquist J."/>
            <person name="Liem A."/>
            <person name="Fochler E."/>
            <person name="Read T.D."/>
            <person name="Tapia R."/>
            <person name="Johnson S."/>
            <person name="Bishop-Lilly K.A."/>
            <person name="Detter C."/>
            <person name="Han C."/>
            <person name="Sozhamannan S."/>
            <person name="Rosenzweig C.N."/>
            <person name="Skowronski E.W."/>
        </authorList>
    </citation>
    <scope>NUCLEOTIDE SEQUENCE [LARGE SCALE GENOMIC DNA]</scope>
    <source>
        <strain evidence="3 4">AIT1</strain>
    </source>
</reference>
<dbReference type="Pfam" id="PF01476">
    <property type="entry name" value="LysM"/>
    <property type="match status" value="3"/>
</dbReference>
<dbReference type="CDD" id="cd16894">
    <property type="entry name" value="MltD-like"/>
    <property type="match status" value="1"/>
</dbReference>
<dbReference type="InterPro" id="IPR018392">
    <property type="entry name" value="LysM"/>
</dbReference>
<name>A0A432X218_9GAMM</name>
<dbReference type="SUPFAM" id="SSF54106">
    <property type="entry name" value="LysM domain"/>
    <property type="match status" value="3"/>
</dbReference>
<dbReference type="PANTHER" id="PTHR33734">
    <property type="entry name" value="LYSM DOMAIN-CONTAINING GPI-ANCHORED PROTEIN 2"/>
    <property type="match status" value="1"/>
</dbReference>
<feature type="domain" description="LysM" evidence="2">
    <location>
        <begin position="418"/>
        <end position="462"/>
    </location>
</feature>
<dbReference type="InterPro" id="IPR023346">
    <property type="entry name" value="Lysozyme-like_dom_sf"/>
</dbReference>
<gene>
    <name evidence="3" type="ORF">CWE15_07005</name>
</gene>
<evidence type="ECO:0000313" key="3">
    <source>
        <dbReference type="EMBL" id="RUO40498.1"/>
    </source>
</evidence>
<dbReference type="InterPro" id="IPR036779">
    <property type="entry name" value="LysM_dom_sf"/>
</dbReference>
<dbReference type="PANTHER" id="PTHR33734:SF22">
    <property type="entry name" value="MEMBRANE-BOUND LYTIC MUREIN TRANSGLYCOSYLASE D"/>
    <property type="match status" value="1"/>
</dbReference>
<dbReference type="OrthoDB" id="9815002at2"/>
<dbReference type="Pfam" id="PF01464">
    <property type="entry name" value="SLT"/>
    <property type="match status" value="1"/>
</dbReference>
<dbReference type="SMART" id="SM00257">
    <property type="entry name" value="LysM"/>
    <property type="match status" value="3"/>
</dbReference>
<feature type="signal peptide" evidence="1">
    <location>
        <begin position="1"/>
        <end position="25"/>
    </location>
</feature>
<keyword evidence="4" id="KW-1185">Reference proteome</keyword>
<organism evidence="3 4">
    <name type="scientific">Aliidiomarina taiwanensis</name>
    <dbReference type="NCBI Taxonomy" id="946228"/>
    <lineage>
        <taxon>Bacteria</taxon>
        <taxon>Pseudomonadati</taxon>
        <taxon>Pseudomonadota</taxon>
        <taxon>Gammaproteobacteria</taxon>
        <taxon>Alteromonadales</taxon>
        <taxon>Idiomarinaceae</taxon>
        <taxon>Aliidiomarina</taxon>
    </lineage>
</organism>
<evidence type="ECO:0000313" key="4">
    <source>
        <dbReference type="Proteomes" id="UP000286976"/>
    </source>
</evidence>
<sequence>MKYSFLQRSALFGAGLLLSGCQLIAQNELEAPVTAEQIPLREGVERYAMTLPTEQPQPIERNDLSPLQQADLWDRIRLQLTLDIPEHSLIEAHRNWYLNNPNYIERVSQRAGPLLYFIVEEIEKRGLPLELVLVPIVESAYDTFAYSHGRASGLWQFIPSTAIHYGLDINWWYDGRRDIVAATETALDYFDRLHKTFDGDWLLAIAAYNGGQGRVAAAVRKNKSQGKPTDFWSLSLPRETRNYVPKILALASLLHERHEQTLSWRYVPNQPVLDVIDVGQQMDLALAANMSGLELDELHRYNAGYNRWATTPEGPFHLLLPRHAAEQFKEKLAETDPATWVSWNRHKVKRGESLITIARRYHTTPRALQQANNISGSLIRAGDYLLIPVASQALSDYSLSTDQRLAQSQSTPNQGQRIDHRVVSGDTLWDLSRTYNVGVSRIAQWNNMAPGDMLRPGQTLAIWVQNEGQTTSSGVTRTVQYQVRSGDSLARIASRFRVTIRDIERWNQINRERYLQPGQRLTLHVNVAQGG</sequence>
<dbReference type="GO" id="GO:0008932">
    <property type="term" value="F:lytic endotransglycosylase activity"/>
    <property type="evidence" value="ECO:0007669"/>
    <property type="project" value="TreeGrafter"/>
</dbReference>
<evidence type="ECO:0000259" key="2">
    <source>
        <dbReference type="PROSITE" id="PS51782"/>
    </source>
</evidence>
<dbReference type="Gene3D" id="1.10.530.10">
    <property type="match status" value="1"/>
</dbReference>
<feature type="chain" id="PRO_5019274210" evidence="1">
    <location>
        <begin position="26"/>
        <end position="531"/>
    </location>
</feature>